<sequence>MPNFLESLYYGELIPNEANVPRDPQYRQLSRQVSESMDSWKGKLSVDEFRELEELFELYQKLQSMELAASFSQGFRLGARMVVEVFVE</sequence>
<dbReference type="AlphaFoldDB" id="A0A919XTN0"/>
<dbReference type="EMBL" id="BORR01000016">
    <property type="protein sequence ID" value="GIO38957.1"/>
    <property type="molecule type" value="Genomic_DNA"/>
</dbReference>
<comment type="caution">
    <text evidence="1">The sequence shown here is derived from an EMBL/GenBank/DDBJ whole genome shotgun (WGS) entry which is preliminary data.</text>
</comment>
<evidence type="ECO:0000313" key="2">
    <source>
        <dbReference type="Proteomes" id="UP000681162"/>
    </source>
</evidence>
<gene>
    <name evidence="1" type="ORF">J41TS12_38180</name>
</gene>
<reference evidence="1 2" key="1">
    <citation type="submission" date="2021-03" db="EMBL/GenBank/DDBJ databases">
        <title>Antimicrobial resistance genes in bacteria isolated from Japanese honey, and their potential for conferring macrolide and lincosamide resistance in the American foulbrood pathogen Paenibacillus larvae.</title>
        <authorList>
            <person name="Okamoto M."/>
            <person name="Kumagai M."/>
            <person name="Kanamori H."/>
            <person name="Takamatsu D."/>
        </authorList>
    </citation>
    <scope>NUCLEOTIDE SEQUENCE [LARGE SCALE GENOMIC DNA]</scope>
    <source>
        <strain evidence="1 2">J41TS12</strain>
    </source>
</reference>
<accession>A0A919XTN0</accession>
<evidence type="ECO:0000313" key="1">
    <source>
        <dbReference type="EMBL" id="GIO38957.1"/>
    </source>
</evidence>
<name>A0A919XTN0_9BACL</name>
<dbReference type="RefSeq" id="WP_212941737.1">
    <property type="nucleotide sequence ID" value="NZ_BORR01000016.1"/>
</dbReference>
<protein>
    <submittedName>
        <fullName evidence="1">Uncharacterized protein</fullName>
    </submittedName>
</protein>
<keyword evidence="2" id="KW-1185">Reference proteome</keyword>
<organism evidence="1 2">
    <name type="scientific">Paenibacillus antibioticophila</name>
    <dbReference type="NCBI Taxonomy" id="1274374"/>
    <lineage>
        <taxon>Bacteria</taxon>
        <taxon>Bacillati</taxon>
        <taxon>Bacillota</taxon>
        <taxon>Bacilli</taxon>
        <taxon>Bacillales</taxon>
        <taxon>Paenibacillaceae</taxon>
        <taxon>Paenibacillus</taxon>
    </lineage>
</organism>
<dbReference type="Proteomes" id="UP000681162">
    <property type="component" value="Unassembled WGS sequence"/>
</dbReference>
<dbReference type="InterPro" id="IPR049215">
    <property type="entry name" value="DUF6809"/>
</dbReference>
<dbReference type="Pfam" id="PF20648">
    <property type="entry name" value="DUF6809"/>
    <property type="match status" value="1"/>
</dbReference>
<proteinExistence type="predicted"/>